<accession>A0A7J6EUC3</accession>
<dbReference type="PANTHER" id="PTHR32009">
    <property type="entry name" value="TMV RESISTANCE PROTEIN N-LIKE"/>
    <property type="match status" value="1"/>
</dbReference>
<dbReference type="InterPro" id="IPR035897">
    <property type="entry name" value="Toll_tir_struct_dom_sf"/>
</dbReference>
<dbReference type="Proteomes" id="UP000525078">
    <property type="component" value="Unassembled WGS sequence"/>
</dbReference>
<evidence type="ECO:0000256" key="1">
    <source>
        <dbReference type="ARBA" id="ARBA00023027"/>
    </source>
</evidence>
<dbReference type="Pfam" id="PF01582">
    <property type="entry name" value="TIR"/>
    <property type="match status" value="1"/>
</dbReference>
<keyword evidence="1" id="KW-0520">NAD</keyword>
<dbReference type="AlphaFoldDB" id="A0A7J6EUC3"/>
<dbReference type="Proteomes" id="UP000583929">
    <property type="component" value="Unassembled WGS sequence"/>
</dbReference>
<feature type="domain" description="TIR" evidence="2">
    <location>
        <begin position="8"/>
        <end position="171"/>
    </location>
</feature>
<dbReference type="EMBL" id="JAATIQ010000320">
    <property type="protein sequence ID" value="KAF4361965.1"/>
    <property type="molecule type" value="Genomic_DNA"/>
</dbReference>
<dbReference type="GO" id="GO:0007165">
    <property type="term" value="P:signal transduction"/>
    <property type="evidence" value="ECO:0007669"/>
    <property type="project" value="InterPro"/>
</dbReference>
<dbReference type="InterPro" id="IPR000157">
    <property type="entry name" value="TIR_dom"/>
</dbReference>
<evidence type="ECO:0000259" key="2">
    <source>
        <dbReference type="PROSITE" id="PS50104"/>
    </source>
</evidence>
<reference evidence="5 6" key="1">
    <citation type="journal article" date="2020" name="bioRxiv">
        <title>Sequence and annotation of 42 cannabis genomes reveals extensive copy number variation in cannabinoid synthesis and pathogen resistance genes.</title>
        <authorList>
            <person name="Mckernan K.J."/>
            <person name="Helbert Y."/>
            <person name="Kane L.T."/>
            <person name="Ebling H."/>
            <person name="Zhang L."/>
            <person name="Liu B."/>
            <person name="Eaton Z."/>
            <person name="Mclaughlin S."/>
            <person name="Kingan S."/>
            <person name="Baybayan P."/>
            <person name="Concepcion G."/>
            <person name="Jordan M."/>
            <person name="Riva A."/>
            <person name="Barbazuk W."/>
            <person name="Harkins T."/>
        </authorList>
    </citation>
    <scope>NUCLEOTIDE SEQUENCE [LARGE SCALE GENOMIC DNA]</scope>
    <source>
        <strain evidence="5 6">cv. Jamaican Lion 4</strain>
        <strain evidence="4">Father</strain>
        <strain evidence="3">Mother</strain>
        <tissue evidence="4">Leaf</tissue>
    </source>
</reference>
<dbReference type="SUPFAM" id="SSF52200">
    <property type="entry name" value="Toll/Interleukin receptor TIR domain"/>
    <property type="match status" value="1"/>
</dbReference>
<dbReference type="EMBL" id="JAATIP010000271">
    <property type="protein sequence ID" value="KAF4355029.1"/>
    <property type="molecule type" value="Genomic_DNA"/>
</dbReference>
<proteinExistence type="predicted"/>
<name>A0A7J6EUC3_CANSA</name>
<dbReference type="PANTHER" id="PTHR32009:SF155">
    <property type="entry name" value="DISEASE RESISTANCE PROTEIN (TIR-NBS-LRR CLASS)"/>
    <property type="match status" value="1"/>
</dbReference>
<gene>
    <name evidence="3" type="ORF">F8388_026530</name>
    <name evidence="4" type="ORF">G4B88_029477</name>
</gene>
<sequence>MGSCFSSSMCDVFISFRGEDTRNGFTSHLYHALRAKKISTYMDDKLKKGNEISPTLKKAIKTAKLSVIVFSENYASSSWCLDELVQILERKDKKKQIVVPIFYGVDPSDIRKQKGSYTITSKRFEGRKRKDLDKWRKALNKAASLSGWDSLSIRPESKFVEEIVKDVKKKLKVLEEEEAAIIATASVIASTTYVGASAC</sequence>
<dbReference type="FunFam" id="3.40.50.10140:FF:000007">
    <property type="entry name" value="Disease resistance protein (TIR-NBS-LRR class)"/>
    <property type="match status" value="1"/>
</dbReference>
<comment type="caution">
    <text evidence="4">The sequence shown here is derived from an EMBL/GenBank/DDBJ whole genome shotgun (WGS) entry which is preliminary data.</text>
</comment>
<keyword evidence="6" id="KW-1185">Reference proteome</keyword>
<evidence type="ECO:0000313" key="3">
    <source>
        <dbReference type="EMBL" id="KAF4355029.1"/>
    </source>
</evidence>
<dbReference type="Gene3D" id="3.40.50.10140">
    <property type="entry name" value="Toll/interleukin-1 receptor homology (TIR) domain"/>
    <property type="match status" value="1"/>
</dbReference>
<protein>
    <recommendedName>
        <fullName evidence="2">TIR domain-containing protein</fullName>
    </recommendedName>
</protein>
<evidence type="ECO:0000313" key="6">
    <source>
        <dbReference type="Proteomes" id="UP000583929"/>
    </source>
</evidence>
<dbReference type="SMART" id="SM00255">
    <property type="entry name" value="TIR"/>
    <property type="match status" value="1"/>
</dbReference>
<dbReference type="PROSITE" id="PS50104">
    <property type="entry name" value="TIR"/>
    <property type="match status" value="1"/>
</dbReference>
<evidence type="ECO:0000313" key="5">
    <source>
        <dbReference type="Proteomes" id="UP000525078"/>
    </source>
</evidence>
<evidence type="ECO:0000313" key="4">
    <source>
        <dbReference type="EMBL" id="KAF4361965.1"/>
    </source>
</evidence>
<organism evidence="4 6">
    <name type="scientific">Cannabis sativa</name>
    <name type="common">Hemp</name>
    <name type="synonym">Marijuana</name>
    <dbReference type="NCBI Taxonomy" id="3483"/>
    <lineage>
        <taxon>Eukaryota</taxon>
        <taxon>Viridiplantae</taxon>
        <taxon>Streptophyta</taxon>
        <taxon>Embryophyta</taxon>
        <taxon>Tracheophyta</taxon>
        <taxon>Spermatophyta</taxon>
        <taxon>Magnoliopsida</taxon>
        <taxon>eudicotyledons</taxon>
        <taxon>Gunneridae</taxon>
        <taxon>Pentapetalae</taxon>
        <taxon>rosids</taxon>
        <taxon>fabids</taxon>
        <taxon>Rosales</taxon>
        <taxon>Cannabaceae</taxon>
        <taxon>Cannabis</taxon>
    </lineage>
</organism>